<evidence type="ECO:0000256" key="8">
    <source>
        <dbReference type="SAM" id="MobiDB-lite"/>
    </source>
</evidence>
<feature type="region of interest" description="Disordered" evidence="8">
    <location>
        <begin position="69"/>
        <end position="90"/>
    </location>
</feature>
<evidence type="ECO:0000256" key="7">
    <source>
        <dbReference type="RuleBase" id="RU003330"/>
    </source>
</evidence>
<name>A0A7J0ELG6_9ERIC</name>
<evidence type="ECO:0000256" key="1">
    <source>
        <dbReference type="ARBA" id="ARBA00007220"/>
    </source>
</evidence>
<keyword evidence="4" id="KW-0547">Nucleotide-binding</keyword>
<evidence type="ECO:0000313" key="9">
    <source>
        <dbReference type="EMBL" id="GFY87315.1"/>
    </source>
</evidence>
<keyword evidence="5 7" id="KW-0418">Kinase</keyword>
<organism evidence="9 10">
    <name type="scientific">Actinidia rufa</name>
    <dbReference type="NCBI Taxonomy" id="165716"/>
    <lineage>
        <taxon>Eukaryota</taxon>
        <taxon>Viridiplantae</taxon>
        <taxon>Streptophyta</taxon>
        <taxon>Embryophyta</taxon>
        <taxon>Tracheophyta</taxon>
        <taxon>Spermatophyta</taxon>
        <taxon>Magnoliopsida</taxon>
        <taxon>eudicotyledons</taxon>
        <taxon>Gunneridae</taxon>
        <taxon>Pentapetalae</taxon>
        <taxon>asterids</taxon>
        <taxon>Ericales</taxon>
        <taxon>Actinidiaceae</taxon>
        <taxon>Actinidia</taxon>
    </lineage>
</organism>
<protein>
    <recommendedName>
        <fullName evidence="2">adenylate kinase</fullName>
        <ecNumber evidence="2">2.7.4.3</ecNumber>
    </recommendedName>
    <alternativeName>
        <fullName evidence="6">ATP:AMP phosphotransferase</fullName>
    </alternativeName>
</protein>
<proteinExistence type="inferred from homology"/>
<dbReference type="PROSITE" id="PS00113">
    <property type="entry name" value="ADENYLATE_KINASE"/>
    <property type="match status" value="1"/>
</dbReference>
<evidence type="ECO:0000256" key="5">
    <source>
        <dbReference type="ARBA" id="ARBA00022777"/>
    </source>
</evidence>
<dbReference type="SUPFAM" id="SSF52540">
    <property type="entry name" value="P-loop containing nucleoside triphosphate hydrolases"/>
    <property type="match status" value="1"/>
</dbReference>
<dbReference type="CDD" id="cd01428">
    <property type="entry name" value="ADK"/>
    <property type="match status" value="1"/>
</dbReference>
<dbReference type="GO" id="GO:0005524">
    <property type="term" value="F:ATP binding"/>
    <property type="evidence" value="ECO:0007669"/>
    <property type="project" value="InterPro"/>
</dbReference>
<dbReference type="GO" id="GO:0004017">
    <property type="term" value="F:AMP kinase activity"/>
    <property type="evidence" value="ECO:0007669"/>
    <property type="project" value="UniProtKB-EC"/>
</dbReference>
<dbReference type="InterPro" id="IPR000850">
    <property type="entry name" value="Adenylat/UMP-CMP_kin"/>
</dbReference>
<dbReference type="Pfam" id="PF00406">
    <property type="entry name" value="ADK"/>
    <property type="match status" value="1"/>
</dbReference>
<dbReference type="Proteomes" id="UP000585474">
    <property type="component" value="Unassembled WGS sequence"/>
</dbReference>
<keyword evidence="3 7" id="KW-0808">Transferase</keyword>
<dbReference type="EMBL" id="BJWL01000005">
    <property type="protein sequence ID" value="GFY87315.1"/>
    <property type="molecule type" value="Genomic_DNA"/>
</dbReference>
<reference evidence="9 10" key="1">
    <citation type="submission" date="2019-07" db="EMBL/GenBank/DDBJ databases">
        <title>De Novo Assembly of kiwifruit Actinidia rufa.</title>
        <authorList>
            <person name="Sugita-Konishi S."/>
            <person name="Sato K."/>
            <person name="Mori E."/>
            <person name="Abe Y."/>
            <person name="Kisaki G."/>
            <person name="Hamano K."/>
            <person name="Suezawa K."/>
            <person name="Otani M."/>
            <person name="Fukuda T."/>
            <person name="Manabe T."/>
            <person name="Gomi K."/>
            <person name="Tabuchi M."/>
            <person name="Akimitsu K."/>
            <person name="Kataoka I."/>
        </authorList>
    </citation>
    <scope>NUCLEOTIDE SEQUENCE [LARGE SCALE GENOMIC DNA]</scope>
    <source>
        <strain evidence="10">cv. Fuchu</strain>
    </source>
</reference>
<dbReference type="AlphaFoldDB" id="A0A7J0ELG6"/>
<evidence type="ECO:0000313" key="10">
    <source>
        <dbReference type="Proteomes" id="UP000585474"/>
    </source>
</evidence>
<dbReference type="Gene3D" id="3.40.50.300">
    <property type="entry name" value="P-loop containing nucleotide triphosphate hydrolases"/>
    <property type="match status" value="1"/>
</dbReference>
<evidence type="ECO:0000256" key="2">
    <source>
        <dbReference type="ARBA" id="ARBA00012955"/>
    </source>
</evidence>
<comment type="similarity">
    <text evidence="1 7">Belongs to the adenylate kinase family.</text>
</comment>
<comment type="caution">
    <text evidence="9">The sequence shown here is derived from an EMBL/GenBank/DDBJ whole genome shotgun (WGS) entry which is preliminary data.</text>
</comment>
<evidence type="ECO:0000256" key="4">
    <source>
        <dbReference type="ARBA" id="ARBA00022741"/>
    </source>
</evidence>
<dbReference type="InterPro" id="IPR027417">
    <property type="entry name" value="P-loop_NTPase"/>
</dbReference>
<evidence type="ECO:0000256" key="3">
    <source>
        <dbReference type="ARBA" id="ARBA00022679"/>
    </source>
</evidence>
<dbReference type="EC" id="2.7.4.3" evidence="2"/>
<dbReference type="OrthoDB" id="439792at2759"/>
<keyword evidence="10" id="KW-1185">Reference proteome</keyword>
<evidence type="ECO:0000256" key="6">
    <source>
        <dbReference type="ARBA" id="ARBA00031517"/>
    </source>
</evidence>
<dbReference type="PANTHER" id="PTHR23359">
    <property type="entry name" value="NUCLEOTIDE KINASE"/>
    <property type="match status" value="1"/>
</dbReference>
<sequence length="293" mass="33255">MRARNLHVVRLALPQYANCYRPELGALSNKALFLFQTHGTELNWAKQLVDGPRAMAKFRRDHGIPPDVHIKVPRHTRSNRDPESGAYSGNHYLRLRNNKEPYTRLVLENPDKDLFLDEFVWIANAVNQGKLVPEDIIFDLLLSKRLEEGYYKGETGFILDGIPRTRIQAEILDEIAGIDLVVNFKCTEESLLKQHTRNGIYSPGQEYLCMGKSGIDLNLPSQDNPISSGADSGGCWKEKLRAYAVQSKPLEDYYRKQRKLLDFQVAPGETWQGLLAALHLQHMNAATSQKLTA</sequence>
<accession>A0A7J0ELG6</accession>
<dbReference type="InterPro" id="IPR033690">
    <property type="entry name" value="Adenylat_kinase_CS"/>
</dbReference>
<dbReference type="PRINTS" id="PR00094">
    <property type="entry name" value="ADENYLTKNASE"/>
</dbReference>
<gene>
    <name evidence="9" type="ORF">Acr_05g0009540</name>
</gene>